<dbReference type="PROSITE" id="PS00333">
    <property type="entry name" value="DNA_LIGASE_A2"/>
    <property type="match status" value="1"/>
</dbReference>
<keyword evidence="7" id="KW-1185">Reference proteome</keyword>
<comment type="similarity">
    <text evidence="1">Belongs to the ATP-dependent DNA ligase family.</text>
</comment>
<dbReference type="Proteomes" id="UP000094385">
    <property type="component" value="Unassembled WGS sequence"/>
</dbReference>
<dbReference type="PROSITE" id="PS00697">
    <property type="entry name" value="DNA_LIGASE_A1"/>
    <property type="match status" value="1"/>
</dbReference>
<proteinExistence type="inferred from homology"/>
<dbReference type="GO" id="GO:0003677">
    <property type="term" value="F:DNA binding"/>
    <property type="evidence" value="ECO:0007669"/>
    <property type="project" value="InterPro"/>
</dbReference>
<protein>
    <recommendedName>
        <fullName evidence="5">ATP-dependent DNA ligase family profile domain-containing protein</fullName>
    </recommendedName>
</protein>
<keyword evidence="3" id="KW-0547">Nucleotide-binding</keyword>
<dbReference type="InterPro" id="IPR012308">
    <property type="entry name" value="DNA_ligase_ATP-dep_N"/>
</dbReference>
<dbReference type="OrthoDB" id="2160351at2759"/>
<dbReference type="PANTHER" id="PTHR45674:SF12">
    <property type="entry name" value="ATP DEPENDENT DNA LIGASE DOMAIN-CONTAINING PROTEIN"/>
    <property type="match status" value="1"/>
</dbReference>
<dbReference type="GO" id="GO:1903461">
    <property type="term" value="P:Okazaki fragment processing involved in mitotic DNA replication"/>
    <property type="evidence" value="ECO:0007669"/>
    <property type="project" value="TreeGrafter"/>
</dbReference>
<dbReference type="Pfam" id="PF01068">
    <property type="entry name" value="DNA_ligase_A_M"/>
    <property type="match status" value="1"/>
</dbReference>
<evidence type="ECO:0000259" key="5">
    <source>
        <dbReference type="PROSITE" id="PS50160"/>
    </source>
</evidence>
<name>A0A1E3Q3S5_LIPST</name>
<dbReference type="InterPro" id="IPR050191">
    <property type="entry name" value="ATP-dep_DNA_ligase"/>
</dbReference>
<keyword evidence="2" id="KW-0436">Ligase</keyword>
<keyword evidence="4" id="KW-0067">ATP-binding</keyword>
<dbReference type="EMBL" id="KV454296">
    <property type="protein sequence ID" value="ODQ72134.1"/>
    <property type="molecule type" value="Genomic_DNA"/>
</dbReference>
<evidence type="ECO:0000256" key="2">
    <source>
        <dbReference type="ARBA" id="ARBA00022598"/>
    </source>
</evidence>
<dbReference type="Gene3D" id="3.30.470.30">
    <property type="entry name" value="DNA ligase/mRNA capping enzyme"/>
    <property type="match status" value="1"/>
</dbReference>
<dbReference type="SUPFAM" id="SSF56091">
    <property type="entry name" value="DNA ligase/mRNA capping enzyme, catalytic domain"/>
    <property type="match status" value="1"/>
</dbReference>
<dbReference type="PANTHER" id="PTHR45674">
    <property type="entry name" value="DNA LIGASE 1/3 FAMILY MEMBER"/>
    <property type="match status" value="1"/>
</dbReference>
<dbReference type="Pfam" id="PF04675">
    <property type="entry name" value="DNA_ligase_A_N"/>
    <property type="match status" value="1"/>
</dbReference>
<dbReference type="GO" id="GO:0006310">
    <property type="term" value="P:DNA recombination"/>
    <property type="evidence" value="ECO:0007669"/>
    <property type="project" value="InterPro"/>
</dbReference>
<dbReference type="InterPro" id="IPR012310">
    <property type="entry name" value="DNA_ligase_ATP-dep_cent"/>
</dbReference>
<dbReference type="Gene3D" id="1.10.3260.10">
    <property type="entry name" value="DNA ligase, ATP-dependent, N-terminal domain"/>
    <property type="match status" value="1"/>
</dbReference>
<evidence type="ECO:0000256" key="1">
    <source>
        <dbReference type="ARBA" id="ARBA00007572"/>
    </source>
</evidence>
<dbReference type="GO" id="GO:0005634">
    <property type="term" value="C:nucleus"/>
    <property type="evidence" value="ECO:0007669"/>
    <property type="project" value="TreeGrafter"/>
</dbReference>
<dbReference type="InterPro" id="IPR016059">
    <property type="entry name" value="DNA_ligase_ATP-dep_CS"/>
</dbReference>
<sequence>MDFKFSEICYLLETIECIDKKAVRLSLASKIQKEKCIHDWFCKHRSLLLAPPGDQAVIVLSCLFPESRADRVYGLFKNDFVRSIMKALAMKGTDRERQLLQRIANKEELAAVIADAVALAEHSKPRQEKAVTVEEIDGLFMNLASRCKFSGSAIYKSTSYTVMTKPDGRPAQVSELLRPILVRLQSHEIKWLIRMIEKDMQPVILPVEVCLQALHFALPWLQSFHSDMAVAVKLLFKEPYDAFLPMPEPITTKLPQYIDGVLTWLKPTVGVPVRIPSCYKARKFSEVQTKCNFEVSWAETKYDGERMQIHLSVNPPFIKIFSKSGRESTDDRARVHGAIKKALRILEYSDGNSPAAFQQSAILEAEMVVFDEEELRIADFHRISDHVNRAGVRINAANDPNRKQEHLMAVFFDVLSVDSTSLLSQPYEYRRSVLESLVSEISGVSMLAQRQCVHLKDLEALKRVFNSIVNQGEEGIIVKRASGTYIGACMGQRHQRWIKVKRDYIAGIGDAADFAIVGAGVDTSRIKERRRKSLSMVILEDILSSNPIVDTGCVTTFFVGCLRNKEAVKRFSARPMFEALFAVTYGLDKEKLERINKIVRAFAKAYDENTAMPEYDLHIQKYVKCAMTVYFPNPLVFEILCAGFDKPAGNSFYVMRWPRVVKVHFDRDWLESTSFDELQNMAELSLQHGLKVKSDYSPTSRPAINEIHRKWKSAKNLPMLDLDAILGPKPNPALKPQPRPRSTLLVEPSSVLAANAEPPMETLSGTVTLPSTPLPLEAVQDSSDLEQLRRLLKKSTLLVSKCLNTRRKVGELFQVFTTRQCFQLEPVLTYPDLLQAKSEIASGASKSTLAVLIVEGRRPRTSHQDVINSRSLISAHYNVRAHETHTDMNLSDISLHAVKGVASLLVVDWRILLTVSASNSFNDLSSYFILHDIYC</sequence>
<reference evidence="6 7" key="1">
    <citation type="journal article" date="2016" name="Proc. Natl. Acad. Sci. U.S.A.">
        <title>Comparative genomics of biotechnologically important yeasts.</title>
        <authorList>
            <person name="Riley R."/>
            <person name="Haridas S."/>
            <person name="Wolfe K.H."/>
            <person name="Lopes M.R."/>
            <person name="Hittinger C.T."/>
            <person name="Goeker M."/>
            <person name="Salamov A.A."/>
            <person name="Wisecaver J.H."/>
            <person name="Long T.M."/>
            <person name="Calvey C.H."/>
            <person name="Aerts A.L."/>
            <person name="Barry K.W."/>
            <person name="Choi C."/>
            <person name="Clum A."/>
            <person name="Coughlan A.Y."/>
            <person name="Deshpande S."/>
            <person name="Douglass A.P."/>
            <person name="Hanson S.J."/>
            <person name="Klenk H.-P."/>
            <person name="LaButti K.M."/>
            <person name="Lapidus A."/>
            <person name="Lindquist E.A."/>
            <person name="Lipzen A.M."/>
            <person name="Meier-Kolthoff J.P."/>
            <person name="Ohm R.A."/>
            <person name="Otillar R.P."/>
            <person name="Pangilinan J.L."/>
            <person name="Peng Y."/>
            <person name="Rokas A."/>
            <person name="Rosa C.A."/>
            <person name="Scheuner C."/>
            <person name="Sibirny A.A."/>
            <person name="Slot J.C."/>
            <person name="Stielow J.B."/>
            <person name="Sun H."/>
            <person name="Kurtzman C.P."/>
            <person name="Blackwell M."/>
            <person name="Grigoriev I.V."/>
            <person name="Jeffries T.W."/>
        </authorList>
    </citation>
    <scope>NUCLEOTIDE SEQUENCE [LARGE SCALE GENOMIC DNA]</scope>
    <source>
        <strain evidence="6 7">NRRL Y-11557</strain>
    </source>
</reference>
<dbReference type="GO" id="GO:0003910">
    <property type="term" value="F:DNA ligase (ATP) activity"/>
    <property type="evidence" value="ECO:0007669"/>
    <property type="project" value="InterPro"/>
</dbReference>
<dbReference type="GO" id="GO:0006281">
    <property type="term" value="P:DNA repair"/>
    <property type="evidence" value="ECO:0007669"/>
    <property type="project" value="InterPro"/>
</dbReference>
<evidence type="ECO:0000256" key="3">
    <source>
        <dbReference type="ARBA" id="ARBA00022741"/>
    </source>
</evidence>
<dbReference type="GO" id="GO:0005739">
    <property type="term" value="C:mitochondrion"/>
    <property type="evidence" value="ECO:0007669"/>
    <property type="project" value="TreeGrafter"/>
</dbReference>
<dbReference type="PROSITE" id="PS50160">
    <property type="entry name" value="DNA_LIGASE_A3"/>
    <property type="match status" value="1"/>
</dbReference>
<evidence type="ECO:0000313" key="6">
    <source>
        <dbReference type="EMBL" id="ODQ72134.1"/>
    </source>
</evidence>
<dbReference type="STRING" id="675824.A0A1E3Q3S5"/>
<dbReference type="Gene3D" id="2.40.50.140">
    <property type="entry name" value="Nucleic acid-binding proteins"/>
    <property type="match status" value="1"/>
</dbReference>
<dbReference type="InterPro" id="IPR012340">
    <property type="entry name" value="NA-bd_OB-fold"/>
</dbReference>
<organism evidence="6 7">
    <name type="scientific">Lipomyces starkeyi NRRL Y-11557</name>
    <dbReference type="NCBI Taxonomy" id="675824"/>
    <lineage>
        <taxon>Eukaryota</taxon>
        <taxon>Fungi</taxon>
        <taxon>Dikarya</taxon>
        <taxon>Ascomycota</taxon>
        <taxon>Saccharomycotina</taxon>
        <taxon>Lipomycetes</taxon>
        <taxon>Lipomycetales</taxon>
        <taxon>Lipomycetaceae</taxon>
        <taxon>Lipomyces</taxon>
    </lineage>
</organism>
<evidence type="ECO:0000256" key="4">
    <source>
        <dbReference type="ARBA" id="ARBA00022840"/>
    </source>
</evidence>
<feature type="domain" description="ATP-dependent DNA ligase family profile" evidence="5">
    <location>
        <begin position="412"/>
        <end position="539"/>
    </location>
</feature>
<evidence type="ECO:0000313" key="7">
    <source>
        <dbReference type="Proteomes" id="UP000094385"/>
    </source>
</evidence>
<gene>
    <name evidence="6" type="ORF">LIPSTDRAFT_72833</name>
</gene>
<dbReference type="GO" id="GO:0005524">
    <property type="term" value="F:ATP binding"/>
    <property type="evidence" value="ECO:0007669"/>
    <property type="project" value="UniProtKB-KW"/>
</dbReference>
<dbReference type="AlphaFoldDB" id="A0A1E3Q3S5"/>
<dbReference type="InterPro" id="IPR036599">
    <property type="entry name" value="DNA_ligase_N_sf"/>
</dbReference>
<accession>A0A1E3Q3S5</accession>